<proteinExistence type="predicted"/>
<dbReference type="GO" id="GO:0016887">
    <property type="term" value="F:ATP hydrolysis activity"/>
    <property type="evidence" value="ECO:0007669"/>
    <property type="project" value="InterPro"/>
</dbReference>
<dbReference type="AlphaFoldDB" id="A0A2U9S7K8"/>
<accession>A0A2U9S7K8</accession>
<dbReference type="Gene3D" id="3.40.50.300">
    <property type="entry name" value="P-loop containing nucleotide triphosphate hydrolases"/>
    <property type="match status" value="1"/>
</dbReference>
<evidence type="ECO:0000259" key="2">
    <source>
        <dbReference type="Pfam" id="PF00004"/>
    </source>
</evidence>
<dbReference type="GO" id="GO:0005524">
    <property type="term" value="F:ATP binding"/>
    <property type="evidence" value="ECO:0007669"/>
    <property type="project" value="InterPro"/>
</dbReference>
<dbReference type="EMBL" id="CP029830">
    <property type="protein sequence ID" value="AWU95545.1"/>
    <property type="molecule type" value="Genomic_DNA"/>
</dbReference>
<reference evidence="3 4" key="1">
    <citation type="submission" date="2018-06" db="EMBL/GenBank/DDBJ databases">
        <title>Complete genome sequencing of Azospirillum sp. M2T2B2.</title>
        <authorList>
            <person name="Heo J."/>
            <person name="Kim S.-J."/>
            <person name="Kwon S.-W."/>
            <person name="Anandham R."/>
        </authorList>
    </citation>
    <scope>NUCLEOTIDE SEQUENCE [LARGE SCALE GENOMIC DNA]</scope>
    <source>
        <strain evidence="3 4">M2T2B2</strain>
        <plasmid evidence="3 4">unnamed1</plasmid>
    </source>
</reference>
<dbReference type="OrthoDB" id="5297432at2"/>
<protein>
    <recommendedName>
        <fullName evidence="2">ATPase AAA-type core domain-containing protein</fullName>
    </recommendedName>
</protein>
<dbReference type="InterPro" id="IPR003959">
    <property type="entry name" value="ATPase_AAA_core"/>
</dbReference>
<feature type="domain" description="ATPase AAA-type core" evidence="2">
    <location>
        <begin position="277"/>
        <end position="413"/>
    </location>
</feature>
<geneLocation type="plasmid" evidence="3 4">
    <name>unnamed1</name>
</geneLocation>
<dbReference type="Pfam" id="PF00004">
    <property type="entry name" value="AAA"/>
    <property type="match status" value="1"/>
</dbReference>
<feature type="region of interest" description="Disordered" evidence="1">
    <location>
        <begin position="170"/>
        <end position="214"/>
    </location>
</feature>
<feature type="compositionally biased region" description="Low complexity" evidence="1">
    <location>
        <begin position="178"/>
        <end position="190"/>
    </location>
</feature>
<sequence>MVTTRRRKPPTEDGDLLSIWRTKSPAEGAESLDRLSAALLARAQTLPEGLALPAAVVLRAEARDPMAWIMLAARLPRLLEYAHRPGSVGTRNMDSIDIEGSCLWVSASYRLPWAWTLITFRLLRLAKQEGGKLGLAYQALAIRCAHVGDIVSPMPVDAASDLGILAEITSPPPKAETRAPATPVAEAETASPEDRRPTLRVLASVPPPSASREDKPLIDRYAELARPVEMVPMPDPDGLAESLLAEFPWMPEIVDAIRSDLVLAQRLGCDAFRLPPLLLTGASGVGKSRFARRLAALAGVPAGQLMASGASDNKALAGTARGWSSTQPCLPVMTMQVHGRANPIMVVDGIDDAGGSARNGAIDRTLVGMLDSATARAWHDECLLVPADLSWVTWILIARRVDRVPADLRSRCRVLHAPWPRPEDFEVILSGALADIAEEYGREVRDLPTLEPEIVDALRNGFVNGCLQARQLGTIVRRTLAAAADLERAALRH</sequence>
<dbReference type="Proteomes" id="UP000249605">
    <property type="component" value="Plasmid unnamed1"/>
</dbReference>
<keyword evidence="4" id="KW-1185">Reference proteome</keyword>
<evidence type="ECO:0000256" key="1">
    <source>
        <dbReference type="SAM" id="MobiDB-lite"/>
    </source>
</evidence>
<dbReference type="InterPro" id="IPR027417">
    <property type="entry name" value="P-loop_NTPase"/>
</dbReference>
<dbReference type="KEGG" id="azm:DM194_14655"/>
<gene>
    <name evidence="3" type="ORF">DM194_14655</name>
</gene>
<keyword evidence="3" id="KW-0614">Plasmid</keyword>
<evidence type="ECO:0000313" key="3">
    <source>
        <dbReference type="EMBL" id="AWU95545.1"/>
    </source>
</evidence>
<name>A0A2U9S7K8_9PROT</name>
<dbReference type="SUPFAM" id="SSF52540">
    <property type="entry name" value="P-loop containing nucleoside triphosphate hydrolases"/>
    <property type="match status" value="1"/>
</dbReference>
<organism evidence="3 4">
    <name type="scientific">Azospirillum ramasamyi</name>
    <dbReference type="NCBI Taxonomy" id="682998"/>
    <lineage>
        <taxon>Bacteria</taxon>
        <taxon>Pseudomonadati</taxon>
        <taxon>Pseudomonadota</taxon>
        <taxon>Alphaproteobacteria</taxon>
        <taxon>Rhodospirillales</taxon>
        <taxon>Azospirillaceae</taxon>
        <taxon>Azospirillum</taxon>
    </lineage>
</organism>
<evidence type="ECO:0000313" key="4">
    <source>
        <dbReference type="Proteomes" id="UP000249605"/>
    </source>
</evidence>